<protein>
    <recommendedName>
        <fullName evidence="5">Hydrogenase maturation factor HypA</fullName>
    </recommendedName>
</protein>
<dbReference type="EMBL" id="SOCE01000001">
    <property type="protein sequence ID" value="TDU88580.1"/>
    <property type="molecule type" value="Genomic_DNA"/>
</dbReference>
<feature type="binding site" evidence="5">
    <location>
        <position position="88"/>
    </location>
    <ligand>
        <name>Zn(2+)</name>
        <dbReference type="ChEBI" id="CHEBI:29105"/>
    </ligand>
</feature>
<dbReference type="GO" id="GO:0016151">
    <property type="term" value="F:nickel cation binding"/>
    <property type="evidence" value="ECO:0007669"/>
    <property type="project" value="UniProtKB-UniRule"/>
</dbReference>
<dbReference type="GO" id="GO:0008270">
    <property type="term" value="F:zinc ion binding"/>
    <property type="evidence" value="ECO:0007669"/>
    <property type="project" value="UniProtKB-UniRule"/>
</dbReference>
<name>A0A4R7T9B8_9ACTN</name>
<evidence type="ECO:0000256" key="1">
    <source>
        <dbReference type="ARBA" id="ARBA00010748"/>
    </source>
</evidence>
<keyword evidence="7" id="KW-1185">Reference proteome</keyword>
<sequence length="109" mass="11621">MHELAIAESVVDAVLDKVGDGPVAAVRLEIGRLSGVVTDSIRFCFEVVANGTGLQDARLDIDEPTGRAYCRNCGDEFELDDPIMLCPCGSADLEVLSGQQLRIISVEVA</sequence>
<evidence type="ECO:0000256" key="5">
    <source>
        <dbReference type="HAMAP-Rule" id="MF_00213"/>
    </source>
</evidence>
<keyword evidence="4 5" id="KW-0862">Zinc</keyword>
<dbReference type="Pfam" id="PF01155">
    <property type="entry name" value="HypA"/>
    <property type="match status" value="1"/>
</dbReference>
<accession>A0A4R7T9B8</accession>
<feature type="binding site" evidence="5">
    <location>
        <position position="70"/>
    </location>
    <ligand>
        <name>Zn(2+)</name>
        <dbReference type="ChEBI" id="CHEBI:29105"/>
    </ligand>
</feature>
<reference evidence="6 7" key="1">
    <citation type="submission" date="2019-03" db="EMBL/GenBank/DDBJ databases">
        <title>Genomic Encyclopedia of Type Strains, Phase III (KMG-III): the genomes of soil and plant-associated and newly described type strains.</title>
        <authorList>
            <person name="Whitman W."/>
        </authorList>
    </citation>
    <scope>NUCLEOTIDE SEQUENCE [LARGE SCALE GENOMIC DNA]</scope>
    <source>
        <strain evidence="6 7">VKM Ac-2575</strain>
    </source>
</reference>
<evidence type="ECO:0000256" key="2">
    <source>
        <dbReference type="ARBA" id="ARBA00022596"/>
    </source>
</evidence>
<dbReference type="PANTHER" id="PTHR34535">
    <property type="entry name" value="HYDROGENASE MATURATION FACTOR HYPA"/>
    <property type="match status" value="1"/>
</dbReference>
<feature type="binding site" evidence="5">
    <location>
        <position position="86"/>
    </location>
    <ligand>
        <name>Zn(2+)</name>
        <dbReference type="ChEBI" id="CHEBI:29105"/>
    </ligand>
</feature>
<comment type="similarity">
    <text evidence="1 5">Belongs to the HypA/HybF family.</text>
</comment>
<evidence type="ECO:0000313" key="7">
    <source>
        <dbReference type="Proteomes" id="UP000295151"/>
    </source>
</evidence>
<dbReference type="GO" id="GO:0051604">
    <property type="term" value="P:protein maturation"/>
    <property type="evidence" value="ECO:0007669"/>
    <property type="project" value="InterPro"/>
</dbReference>
<dbReference type="RefSeq" id="WP_133978187.1">
    <property type="nucleotide sequence ID" value="NZ_SOCE01000001.1"/>
</dbReference>
<organism evidence="6 7">
    <name type="scientific">Kribbella voronezhensis</name>
    <dbReference type="NCBI Taxonomy" id="2512212"/>
    <lineage>
        <taxon>Bacteria</taxon>
        <taxon>Bacillati</taxon>
        <taxon>Actinomycetota</taxon>
        <taxon>Actinomycetes</taxon>
        <taxon>Propionibacteriales</taxon>
        <taxon>Kribbellaceae</taxon>
        <taxon>Kribbella</taxon>
    </lineage>
</organism>
<dbReference type="PIRSF" id="PIRSF004761">
    <property type="entry name" value="Hydrgn_mat_HypA"/>
    <property type="match status" value="1"/>
</dbReference>
<dbReference type="Gene3D" id="3.30.2320.80">
    <property type="match status" value="1"/>
</dbReference>
<feature type="binding site" evidence="5">
    <location>
        <position position="73"/>
    </location>
    <ligand>
        <name>Zn(2+)</name>
        <dbReference type="ChEBI" id="CHEBI:29105"/>
    </ligand>
</feature>
<dbReference type="InterPro" id="IPR000688">
    <property type="entry name" value="HypA/HybF"/>
</dbReference>
<keyword evidence="2 5" id="KW-0533">Nickel</keyword>
<dbReference type="InterPro" id="IPR020538">
    <property type="entry name" value="Hydgase_Ni_incorp_HypA/HybF_CS"/>
</dbReference>
<evidence type="ECO:0000256" key="3">
    <source>
        <dbReference type="ARBA" id="ARBA00022723"/>
    </source>
</evidence>
<proteinExistence type="inferred from homology"/>
<dbReference type="Proteomes" id="UP000295151">
    <property type="component" value="Unassembled WGS sequence"/>
</dbReference>
<evidence type="ECO:0000256" key="4">
    <source>
        <dbReference type="ARBA" id="ARBA00022833"/>
    </source>
</evidence>
<dbReference type="OrthoDB" id="288014at2"/>
<keyword evidence="3 5" id="KW-0479">Metal-binding</keyword>
<dbReference type="AlphaFoldDB" id="A0A4R7T9B8"/>
<feature type="binding site" evidence="5">
    <location>
        <position position="2"/>
    </location>
    <ligand>
        <name>Ni(2+)</name>
        <dbReference type="ChEBI" id="CHEBI:49786"/>
    </ligand>
</feature>
<gene>
    <name evidence="5" type="primary">hypA</name>
    <name evidence="6" type="ORF">EV138_2126</name>
</gene>
<comment type="function">
    <text evidence="5">Involved in the maturation of [NiFe] hydrogenases. Required for nickel insertion into the metal center of the hydrogenase.</text>
</comment>
<comment type="caution">
    <text evidence="6">The sequence shown here is derived from an EMBL/GenBank/DDBJ whole genome shotgun (WGS) entry which is preliminary data.</text>
</comment>
<dbReference type="PANTHER" id="PTHR34535:SF3">
    <property type="entry name" value="HYDROGENASE MATURATION FACTOR HYPA"/>
    <property type="match status" value="1"/>
</dbReference>
<dbReference type="HAMAP" id="MF_00213">
    <property type="entry name" value="HypA_HybF"/>
    <property type="match status" value="1"/>
</dbReference>
<dbReference type="PROSITE" id="PS01249">
    <property type="entry name" value="HYPA"/>
    <property type="match status" value="1"/>
</dbReference>
<evidence type="ECO:0000313" key="6">
    <source>
        <dbReference type="EMBL" id="TDU88580.1"/>
    </source>
</evidence>